<evidence type="ECO:0000256" key="4">
    <source>
        <dbReference type="ARBA" id="ARBA00022692"/>
    </source>
</evidence>
<feature type="transmembrane region" description="Helical" evidence="9">
    <location>
        <begin position="268"/>
        <end position="287"/>
    </location>
</feature>
<dbReference type="GO" id="GO:0005351">
    <property type="term" value="F:carbohydrate:proton symporter activity"/>
    <property type="evidence" value="ECO:0007669"/>
    <property type="project" value="TreeGrafter"/>
</dbReference>
<keyword evidence="5 9" id="KW-1133">Transmembrane helix</keyword>
<dbReference type="FunFam" id="1.20.1250.20:FF:000061">
    <property type="entry name" value="MFS sugar transporter"/>
    <property type="match status" value="1"/>
</dbReference>
<name>A0A4V5N343_9PEZI</name>
<comment type="caution">
    <text evidence="11">The sequence shown here is derived from an EMBL/GenBank/DDBJ whole genome shotgun (WGS) entry which is preliminary data.</text>
</comment>
<evidence type="ECO:0000256" key="6">
    <source>
        <dbReference type="ARBA" id="ARBA00023136"/>
    </source>
</evidence>
<feature type="transmembrane region" description="Helical" evidence="9">
    <location>
        <begin position="462"/>
        <end position="487"/>
    </location>
</feature>
<dbReference type="InterPro" id="IPR003663">
    <property type="entry name" value="Sugar/inositol_transpt"/>
</dbReference>
<dbReference type="InterPro" id="IPR005828">
    <property type="entry name" value="MFS_sugar_transport-like"/>
</dbReference>
<dbReference type="OrthoDB" id="6612291at2759"/>
<gene>
    <name evidence="11" type="ORF">B0A50_08098</name>
</gene>
<dbReference type="PANTHER" id="PTHR48022">
    <property type="entry name" value="PLASTIDIC GLUCOSE TRANSPORTER 4"/>
    <property type="match status" value="1"/>
</dbReference>
<keyword evidence="6 9" id="KW-0472">Membrane</keyword>
<dbReference type="PANTHER" id="PTHR48022:SF68">
    <property type="entry name" value="MAJOR FACILITATOR SUPERFAMILY (MFS) PROFILE DOMAIN-CONTAINING PROTEIN-RELATED"/>
    <property type="match status" value="1"/>
</dbReference>
<feature type="transmembrane region" description="Helical" evidence="9">
    <location>
        <begin position="231"/>
        <end position="248"/>
    </location>
</feature>
<feature type="transmembrane region" description="Helical" evidence="9">
    <location>
        <begin position="146"/>
        <end position="164"/>
    </location>
</feature>
<dbReference type="AlphaFoldDB" id="A0A4V5N343"/>
<evidence type="ECO:0000256" key="9">
    <source>
        <dbReference type="SAM" id="Phobius"/>
    </source>
</evidence>
<dbReference type="Pfam" id="PF00083">
    <property type="entry name" value="Sugar_tr"/>
    <property type="match status" value="1"/>
</dbReference>
<dbReference type="EMBL" id="NAJL01000080">
    <property type="protein sequence ID" value="TKA22229.1"/>
    <property type="molecule type" value="Genomic_DNA"/>
</dbReference>
<dbReference type="InterPro" id="IPR050360">
    <property type="entry name" value="MFS_Sugar_Transporters"/>
</dbReference>
<evidence type="ECO:0000256" key="5">
    <source>
        <dbReference type="ARBA" id="ARBA00022989"/>
    </source>
</evidence>
<evidence type="ECO:0000256" key="1">
    <source>
        <dbReference type="ARBA" id="ARBA00004141"/>
    </source>
</evidence>
<feature type="transmembrane region" description="Helical" evidence="9">
    <location>
        <begin position="499"/>
        <end position="518"/>
    </location>
</feature>
<dbReference type="SUPFAM" id="SSF103473">
    <property type="entry name" value="MFS general substrate transporter"/>
    <property type="match status" value="1"/>
</dbReference>
<evidence type="ECO:0000256" key="3">
    <source>
        <dbReference type="ARBA" id="ARBA00022448"/>
    </source>
</evidence>
<dbReference type="PROSITE" id="PS00216">
    <property type="entry name" value="SUGAR_TRANSPORT_1"/>
    <property type="match status" value="1"/>
</dbReference>
<feature type="compositionally biased region" description="Basic and acidic residues" evidence="8">
    <location>
        <begin position="19"/>
        <end position="33"/>
    </location>
</feature>
<feature type="transmembrane region" description="Helical" evidence="9">
    <location>
        <begin position="530"/>
        <end position="548"/>
    </location>
</feature>
<dbReference type="InterPro" id="IPR005829">
    <property type="entry name" value="Sugar_transporter_CS"/>
</dbReference>
<feature type="compositionally biased region" description="Basic and acidic residues" evidence="8">
    <location>
        <begin position="1"/>
        <end position="11"/>
    </location>
</feature>
<organism evidence="11 12">
    <name type="scientific">Salinomyces thailandicus</name>
    <dbReference type="NCBI Taxonomy" id="706561"/>
    <lineage>
        <taxon>Eukaryota</taxon>
        <taxon>Fungi</taxon>
        <taxon>Dikarya</taxon>
        <taxon>Ascomycota</taxon>
        <taxon>Pezizomycotina</taxon>
        <taxon>Dothideomycetes</taxon>
        <taxon>Dothideomycetidae</taxon>
        <taxon>Mycosphaerellales</taxon>
        <taxon>Teratosphaeriaceae</taxon>
        <taxon>Salinomyces</taxon>
    </lineage>
</organism>
<accession>A0A4V5N343</accession>
<feature type="region of interest" description="Disordered" evidence="8">
    <location>
        <begin position="1"/>
        <end position="33"/>
    </location>
</feature>
<keyword evidence="4 9" id="KW-0812">Transmembrane</keyword>
<comment type="subcellular location">
    <subcellularLocation>
        <location evidence="1">Membrane</location>
        <topology evidence="1">Multi-pass membrane protein</topology>
    </subcellularLocation>
</comment>
<keyword evidence="3 7" id="KW-0813">Transport</keyword>
<dbReference type="Proteomes" id="UP000308549">
    <property type="component" value="Unassembled WGS sequence"/>
</dbReference>
<dbReference type="GO" id="GO:0016020">
    <property type="term" value="C:membrane"/>
    <property type="evidence" value="ECO:0007669"/>
    <property type="project" value="UniProtKB-SubCell"/>
</dbReference>
<dbReference type="InterPro" id="IPR036259">
    <property type="entry name" value="MFS_trans_sf"/>
</dbReference>
<evidence type="ECO:0000259" key="10">
    <source>
        <dbReference type="PROSITE" id="PS50850"/>
    </source>
</evidence>
<evidence type="ECO:0000313" key="12">
    <source>
        <dbReference type="Proteomes" id="UP000308549"/>
    </source>
</evidence>
<feature type="transmembrane region" description="Helical" evidence="9">
    <location>
        <begin position="424"/>
        <end position="442"/>
    </location>
</feature>
<dbReference type="Gene3D" id="1.20.1250.20">
    <property type="entry name" value="MFS general substrate transporter like domains"/>
    <property type="match status" value="1"/>
</dbReference>
<protein>
    <recommendedName>
        <fullName evidence="10">Major facilitator superfamily (MFS) profile domain-containing protein</fullName>
    </recommendedName>
</protein>
<dbReference type="InterPro" id="IPR020846">
    <property type="entry name" value="MFS_dom"/>
</dbReference>
<keyword evidence="12" id="KW-1185">Reference proteome</keyword>
<dbReference type="PRINTS" id="PR00171">
    <property type="entry name" value="SUGRTRNSPORT"/>
</dbReference>
<evidence type="ECO:0000313" key="11">
    <source>
        <dbReference type="EMBL" id="TKA22229.1"/>
    </source>
</evidence>
<reference evidence="11 12" key="1">
    <citation type="submission" date="2017-03" db="EMBL/GenBank/DDBJ databases">
        <title>Genomes of endolithic fungi from Antarctica.</title>
        <authorList>
            <person name="Coleine C."/>
            <person name="Masonjones S."/>
            <person name="Stajich J.E."/>
        </authorList>
    </citation>
    <scope>NUCLEOTIDE SEQUENCE [LARGE SCALE GENOMIC DNA]</scope>
    <source>
        <strain evidence="11 12">CCFEE 6315</strain>
    </source>
</reference>
<evidence type="ECO:0000256" key="2">
    <source>
        <dbReference type="ARBA" id="ARBA00010992"/>
    </source>
</evidence>
<dbReference type="NCBIfam" id="TIGR00879">
    <property type="entry name" value="SP"/>
    <property type="match status" value="1"/>
</dbReference>
<evidence type="ECO:0000256" key="8">
    <source>
        <dbReference type="SAM" id="MobiDB-lite"/>
    </source>
</evidence>
<dbReference type="PROSITE" id="PS50850">
    <property type="entry name" value="MFS"/>
    <property type="match status" value="1"/>
</dbReference>
<comment type="similarity">
    <text evidence="2 7">Belongs to the major facilitator superfamily. Sugar transporter (TC 2.A.1.1) family.</text>
</comment>
<proteinExistence type="inferred from homology"/>
<feature type="domain" description="Major facilitator superfamily (MFS) profile" evidence="10">
    <location>
        <begin position="76"/>
        <end position="552"/>
    </location>
</feature>
<sequence>MAQEEMREKPADNVSDSSQDAHHHENSHLTHEEKMWQERVQNRPGGIVGFFSRMGDLPEWSWRGEKLKGKTLNVAIAICASAGFTMFGYDQGVLSALLTLDDFQRVLPLMTPLSRGNDLCWLDPPDNTVRDLSQCTGDSNTQAAGVAIYQVGCFLGALLILFYGETWGRKSSTFHGSIIMIIGTILQAAAPNYACLIVGRIVGGIGNGMVTSTIPTWQSECAKPENRGRDIVTSGATIVFGIMIAYWIDYAFYFIPAGQSYSSVRWRFPIMFQSFFTLLVMWGLLYLPDSPRWLLMRGREEEAKDVLARLAGEEMDSEQVAIEMSNIKEALEVQSRGGGFKMRELLNNGPGQNLRRTLLGITAQFFQQICGINLITYYATYVFENSLGFDAGMSRLLAACNGTEYFIAALIGIPLIERVGRRKLMLFGAFGMCASMAILSGTSSTATINELNQPVLETSYGVVATIFLFGFNTFFAIGWLGMTWLYPAEITNLRIRIQANALSTCSNWLTNFLIVMITPPAFANLRYNTYTMFAVFCACIFPTVWFFFPEPKGRSLEELDVIFASAHDQHISPVKHAANFPKLSGRELDQEIQKYFGGDVEEVTGRTASA</sequence>
<evidence type="ECO:0000256" key="7">
    <source>
        <dbReference type="RuleBase" id="RU003346"/>
    </source>
</evidence>